<feature type="compositionally biased region" description="Polar residues" evidence="1">
    <location>
        <begin position="269"/>
        <end position="281"/>
    </location>
</feature>
<dbReference type="OrthoDB" id="2756618at2759"/>
<evidence type="ECO:0000256" key="2">
    <source>
        <dbReference type="SAM" id="Phobius"/>
    </source>
</evidence>
<keyword evidence="4" id="KW-1185">Reference proteome</keyword>
<dbReference type="EMBL" id="MU151316">
    <property type="protein sequence ID" value="KAF9445221.1"/>
    <property type="molecule type" value="Genomic_DNA"/>
</dbReference>
<evidence type="ECO:0000313" key="3">
    <source>
        <dbReference type="EMBL" id="KAF9445221.1"/>
    </source>
</evidence>
<reference evidence="3" key="1">
    <citation type="submission" date="2020-11" db="EMBL/GenBank/DDBJ databases">
        <authorList>
            <consortium name="DOE Joint Genome Institute"/>
            <person name="Ahrendt S."/>
            <person name="Riley R."/>
            <person name="Andreopoulos W."/>
            <person name="Labutti K."/>
            <person name="Pangilinan J."/>
            <person name="Ruiz-Duenas F.J."/>
            <person name="Barrasa J.M."/>
            <person name="Sanchez-Garcia M."/>
            <person name="Camarero S."/>
            <person name="Miyauchi S."/>
            <person name="Serrano A."/>
            <person name="Linde D."/>
            <person name="Babiker R."/>
            <person name="Drula E."/>
            <person name="Ayuso-Fernandez I."/>
            <person name="Pacheco R."/>
            <person name="Padilla G."/>
            <person name="Ferreira P."/>
            <person name="Barriuso J."/>
            <person name="Kellner H."/>
            <person name="Castanera R."/>
            <person name="Alfaro M."/>
            <person name="Ramirez L."/>
            <person name="Pisabarro A.G."/>
            <person name="Kuo A."/>
            <person name="Tritt A."/>
            <person name="Lipzen A."/>
            <person name="He G."/>
            <person name="Yan M."/>
            <person name="Ng V."/>
            <person name="Cullen D."/>
            <person name="Martin F."/>
            <person name="Rosso M.-N."/>
            <person name="Henrissat B."/>
            <person name="Hibbett D."/>
            <person name="Martinez A.T."/>
            <person name="Grigoriev I.V."/>
        </authorList>
    </citation>
    <scope>NUCLEOTIDE SEQUENCE</scope>
    <source>
        <strain evidence="3">MF-IS2</strain>
    </source>
</reference>
<feature type="transmembrane region" description="Helical" evidence="2">
    <location>
        <begin position="96"/>
        <end position="118"/>
    </location>
</feature>
<evidence type="ECO:0000256" key="1">
    <source>
        <dbReference type="SAM" id="MobiDB-lite"/>
    </source>
</evidence>
<feature type="compositionally biased region" description="Basic and acidic residues" evidence="1">
    <location>
        <begin position="295"/>
        <end position="306"/>
    </location>
</feature>
<dbReference type="AlphaFoldDB" id="A0A9P6BYJ3"/>
<sequence length="306" mass="34557">MDLSLNRSELTALFMESLIYGIFLVLFCILLIIAYFSPREAIPKKRYIIPAATLMMMIATTHIVIDFLRALEAFVPTNPQLTPDQFFKKLSHPYAILNWALYAIQTILGDSILVWRCYVLYDKKWWTVIPGAILIALNTSALVIVVRYLTFAVGANFIHLSRPWMTSWIVATSVLQVFYSAAIVIRIYLTRRSLRWVVRSMSPVVVAMIESTAIYTAAVFLLLLCNALDSNGQFVIMDTIVPLVGVVFCLIAIRIRCYLRTPDRDTTSDRPVSTNLSSTLELNEGATGEEGGSQHIRERTGRHSEP</sequence>
<dbReference type="Proteomes" id="UP000807342">
    <property type="component" value="Unassembled WGS sequence"/>
</dbReference>
<feature type="transmembrane region" description="Helical" evidence="2">
    <location>
        <begin position="201"/>
        <end position="223"/>
    </location>
</feature>
<keyword evidence="2" id="KW-0812">Transmembrane</keyword>
<organism evidence="3 4">
    <name type="scientific">Macrolepiota fuliginosa MF-IS2</name>
    <dbReference type="NCBI Taxonomy" id="1400762"/>
    <lineage>
        <taxon>Eukaryota</taxon>
        <taxon>Fungi</taxon>
        <taxon>Dikarya</taxon>
        <taxon>Basidiomycota</taxon>
        <taxon>Agaricomycotina</taxon>
        <taxon>Agaricomycetes</taxon>
        <taxon>Agaricomycetidae</taxon>
        <taxon>Agaricales</taxon>
        <taxon>Agaricineae</taxon>
        <taxon>Agaricaceae</taxon>
        <taxon>Macrolepiota</taxon>
    </lineage>
</organism>
<keyword evidence="2" id="KW-0472">Membrane</keyword>
<feature type="region of interest" description="Disordered" evidence="1">
    <location>
        <begin position="265"/>
        <end position="306"/>
    </location>
</feature>
<gene>
    <name evidence="3" type="ORF">P691DRAFT_735345</name>
</gene>
<name>A0A9P6BYJ3_9AGAR</name>
<comment type="caution">
    <text evidence="3">The sequence shown here is derived from an EMBL/GenBank/DDBJ whole genome shotgun (WGS) entry which is preliminary data.</text>
</comment>
<keyword evidence="2" id="KW-1133">Transmembrane helix</keyword>
<feature type="transmembrane region" description="Helical" evidence="2">
    <location>
        <begin position="125"/>
        <end position="148"/>
    </location>
</feature>
<feature type="transmembrane region" description="Helical" evidence="2">
    <location>
        <begin position="47"/>
        <end position="65"/>
    </location>
</feature>
<proteinExistence type="predicted"/>
<protein>
    <submittedName>
        <fullName evidence="3">Uncharacterized protein</fullName>
    </submittedName>
</protein>
<accession>A0A9P6BYJ3</accession>
<feature type="transmembrane region" description="Helical" evidence="2">
    <location>
        <begin position="168"/>
        <end position="189"/>
    </location>
</feature>
<feature type="transmembrane region" description="Helical" evidence="2">
    <location>
        <begin position="12"/>
        <end position="35"/>
    </location>
</feature>
<feature type="transmembrane region" description="Helical" evidence="2">
    <location>
        <begin position="235"/>
        <end position="255"/>
    </location>
</feature>
<evidence type="ECO:0000313" key="4">
    <source>
        <dbReference type="Proteomes" id="UP000807342"/>
    </source>
</evidence>